<organism evidence="5">
    <name type="scientific">gut metagenome</name>
    <dbReference type="NCBI Taxonomy" id="749906"/>
    <lineage>
        <taxon>unclassified sequences</taxon>
        <taxon>metagenomes</taxon>
        <taxon>organismal metagenomes</taxon>
    </lineage>
</organism>
<dbReference type="PANTHER" id="PTHR42938:SF9">
    <property type="entry name" value="FORMATE DEHYDROGENASE 1"/>
    <property type="match status" value="1"/>
</dbReference>
<dbReference type="InterPro" id="IPR029009">
    <property type="entry name" value="ASB_dom_sf"/>
</dbReference>
<dbReference type="SUPFAM" id="SSF55021">
    <property type="entry name" value="ACT-like"/>
    <property type="match status" value="1"/>
</dbReference>
<dbReference type="Gene3D" id="3.40.50.720">
    <property type="entry name" value="NAD(P)-binding Rossmann-like Domain"/>
    <property type="match status" value="2"/>
</dbReference>
<dbReference type="AlphaFoldDB" id="J9GYM2"/>
<dbReference type="GO" id="GO:0051287">
    <property type="term" value="F:NAD binding"/>
    <property type="evidence" value="ECO:0007669"/>
    <property type="project" value="InterPro"/>
</dbReference>
<reference evidence="5" key="1">
    <citation type="journal article" date="2012" name="PLoS ONE">
        <title>Gene sets for utilization of primary and secondary nutrition supplies in the distal gut of endangered iberian lynx.</title>
        <authorList>
            <person name="Alcaide M."/>
            <person name="Messina E."/>
            <person name="Richter M."/>
            <person name="Bargiela R."/>
            <person name="Peplies J."/>
            <person name="Huws S.A."/>
            <person name="Newbold C.J."/>
            <person name="Golyshin P.N."/>
            <person name="Simon M.A."/>
            <person name="Lopez G."/>
            <person name="Yakimov M.M."/>
            <person name="Ferrer M."/>
        </authorList>
    </citation>
    <scope>NUCLEOTIDE SEQUENCE</scope>
</reference>
<dbReference type="Gene3D" id="3.30.70.260">
    <property type="match status" value="1"/>
</dbReference>
<evidence type="ECO:0000256" key="2">
    <source>
        <dbReference type="ARBA" id="ARBA00013143"/>
    </source>
</evidence>
<evidence type="ECO:0000256" key="1">
    <source>
        <dbReference type="ARBA" id="ARBA00005216"/>
    </source>
</evidence>
<dbReference type="PANTHER" id="PTHR42938">
    <property type="entry name" value="FORMATE DEHYDROGENASE 1"/>
    <property type="match status" value="1"/>
</dbReference>
<evidence type="ECO:0000256" key="3">
    <source>
        <dbReference type="ARBA" id="ARBA00048731"/>
    </source>
</evidence>
<proteinExistence type="predicted"/>
<sequence length="320" mass="34184">MINAEAIAKMKDGVRFANIARGGCMDMQAVADAVKSGKIAGAAIDVYPFEPLTKENNPFHGLFNVVQTPHLGASTVEAQIGVAVDVAYGVIDALEGRPVMTAVNMAPIPKSVADIIQPYFGLAERMGTVGIYLAEGPIKAVEVEYTGELANTEIQALTTAFLKGLLNPILQESVNFVNAPNIAKKRNLDVKESKSHKSDYFTTAITAKIVTSKGEHTLVGTLFDGKEPKIVQIDKFRVDFTPEGYMLFVPHIDKPNMIGQIATILGSAGININGMQVGSTPVKGTNIMAIAVGDDIPNDIMLQLRGIEGILDAKLINCEC</sequence>
<dbReference type="Pfam" id="PF02826">
    <property type="entry name" value="2-Hacid_dh_C"/>
    <property type="match status" value="1"/>
</dbReference>
<dbReference type="Gene3D" id="3.30.1330.90">
    <property type="entry name" value="D-3-phosphoglycerate dehydrogenase, domain 3"/>
    <property type="match status" value="1"/>
</dbReference>
<dbReference type="Pfam" id="PF19304">
    <property type="entry name" value="PGDH_inter"/>
    <property type="match status" value="1"/>
</dbReference>
<evidence type="ECO:0000313" key="5">
    <source>
        <dbReference type="EMBL" id="EJX05960.1"/>
    </source>
</evidence>
<dbReference type="InterPro" id="IPR006140">
    <property type="entry name" value="D-isomer_DH_NAD-bd"/>
</dbReference>
<protein>
    <recommendedName>
        <fullName evidence="2">phosphoglycerate dehydrogenase</fullName>
        <ecNumber evidence="2">1.1.1.95</ecNumber>
    </recommendedName>
</protein>
<dbReference type="InterPro" id="IPR045865">
    <property type="entry name" value="ACT-like_dom_sf"/>
</dbReference>
<evidence type="ECO:0000259" key="4">
    <source>
        <dbReference type="PROSITE" id="PS51671"/>
    </source>
</evidence>
<feature type="domain" description="ACT" evidence="4">
    <location>
        <begin position="246"/>
        <end position="318"/>
    </location>
</feature>
<dbReference type="PROSITE" id="PS51671">
    <property type="entry name" value="ACT"/>
    <property type="match status" value="1"/>
</dbReference>
<dbReference type="SUPFAM" id="SSF51735">
    <property type="entry name" value="NAD(P)-binding Rossmann-fold domains"/>
    <property type="match status" value="1"/>
</dbReference>
<dbReference type="InterPro" id="IPR036291">
    <property type="entry name" value="NAD(P)-bd_dom_sf"/>
</dbReference>
<name>J9GYM2_9ZZZZ</name>
<dbReference type="InterPro" id="IPR045626">
    <property type="entry name" value="PGDH_ASB_dom"/>
</dbReference>
<accession>J9GYM2</accession>
<gene>
    <name evidence="5" type="ORF">EVA_05931</name>
</gene>
<dbReference type="EMBL" id="AMCI01001314">
    <property type="protein sequence ID" value="EJX05960.1"/>
    <property type="molecule type" value="Genomic_DNA"/>
</dbReference>
<comment type="pathway">
    <text evidence="1">Amino-acid biosynthesis; L-serine biosynthesis; L-serine from 3-phospho-D-glycerate: step 1/3.</text>
</comment>
<comment type="catalytic activity">
    <reaction evidence="3">
        <text>(2R)-3-phosphoglycerate + NAD(+) = 3-phosphooxypyruvate + NADH + H(+)</text>
        <dbReference type="Rhea" id="RHEA:12641"/>
        <dbReference type="ChEBI" id="CHEBI:15378"/>
        <dbReference type="ChEBI" id="CHEBI:18110"/>
        <dbReference type="ChEBI" id="CHEBI:57540"/>
        <dbReference type="ChEBI" id="CHEBI:57945"/>
        <dbReference type="ChEBI" id="CHEBI:58272"/>
        <dbReference type="EC" id="1.1.1.95"/>
    </reaction>
</comment>
<comment type="caution">
    <text evidence="5">The sequence shown here is derived from an EMBL/GenBank/DDBJ whole genome shotgun (WGS) entry which is preliminary data.</text>
</comment>
<dbReference type="FunFam" id="3.30.1330.90:FF:000003">
    <property type="entry name" value="D-3-phosphoglycerate dehydrogenase"/>
    <property type="match status" value="1"/>
</dbReference>
<dbReference type="CDD" id="cd04902">
    <property type="entry name" value="ACT_3PGDH-xct"/>
    <property type="match status" value="1"/>
</dbReference>
<dbReference type="EC" id="1.1.1.95" evidence="2"/>
<dbReference type="SUPFAM" id="SSF143548">
    <property type="entry name" value="Serine metabolism enzymes domain"/>
    <property type="match status" value="1"/>
</dbReference>
<dbReference type="InterPro" id="IPR002912">
    <property type="entry name" value="ACT_dom"/>
</dbReference>
<dbReference type="GO" id="GO:0004617">
    <property type="term" value="F:phosphoglycerate dehydrogenase activity"/>
    <property type="evidence" value="ECO:0007669"/>
    <property type="project" value="UniProtKB-EC"/>
</dbReference>